<dbReference type="EMBL" id="BX294135">
    <property type="protein sequence ID" value="CAD72126.1"/>
    <property type="molecule type" value="Genomic_DNA"/>
</dbReference>
<evidence type="ECO:0000313" key="2">
    <source>
        <dbReference type="Proteomes" id="UP000001025"/>
    </source>
</evidence>
<proteinExistence type="predicted"/>
<sequence length="50" mass="5742">MVVWRSRDGRSCLSGKIDWTGWVNPAETLLAGDQPNIELVTYNGWIHDRK</sequence>
<gene>
    <name evidence="1" type="ordered locus">RB1501</name>
</gene>
<protein>
    <submittedName>
        <fullName evidence="1">Uncharacterized protein</fullName>
    </submittedName>
</protein>
<dbReference type="HOGENOM" id="CLU_3122001_0_0_0"/>
<evidence type="ECO:0000313" key="1">
    <source>
        <dbReference type="EMBL" id="CAD72126.1"/>
    </source>
</evidence>
<keyword evidence="2" id="KW-1185">Reference proteome</keyword>
<accession>Q7UX82</accession>
<reference evidence="1 2" key="1">
    <citation type="journal article" date="2003" name="Proc. Natl. Acad. Sci. U.S.A.">
        <title>Complete genome sequence of the marine planctomycete Pirellula sp. strain 1.</title>
        <authorList>
            <person name="Gloeckner F.O."/>
            <person name="Kube M."/>
            <person name="Bauer M."/>
            <person name="Teeling H."/>
            <person name="Lombardot T."/>
            <person name="Ludwig W."/>
            <person name="Gade D."/>
            <person name="Beck A."/>
            <person name="Borzym K."/>
            <person name="Heitmann K."/>
            <person name="Rabus R."/>
            <person name="Schlesner H."/>
            <person name="Amann R."/>
            <person name="Reinhardt R."/>
        </authorList>
    </citation>
    <scope>NUCLEOTIDE SEQUENCE [LARGE SCALE GENOMIC DNA]</scope>
    <source>
        <strain evidence="2">DSM 10527 / NCIMB 13988 / SH1</strain>
    </source>
</reference>
<dbReference type="OrthoDB" id="9781890at2"/>
<organism evidence="1 2">
    <name type="scientific">Rhodopirellula baltica (strain DSM 10527 / NCIMB 13988 / SH1)</name>
    <dbReference type="NCBI Taxonomy" id="243090"/>
    <lineage>
        <taxon>Bacteria</taxon>
        <taxon>Pseudomonadati</taxon>
        <taxon>Planctomycetota</taxon>
        <taxon>Planctomycetia</taxon>
        <taxon>Pirellulales</taxon>
        <taxon>Pirellulaceae</taxon>
        <taxon>Rhodopirellula</taxon>
    </lineage>
</organism>
<dbReference type="AlphaFoldDB" id="Q7UX82"/>
<name>Q7UX82_RHOBA</name>
<dbReference type="KEGG" id="rba:RB1501"/>
<dbReference type="InParanoid" id="Q7UX82"/>
<dbReference type="Proteomes" id="UP000001025">
    <property type="component" value="Chromosome"/>
</dbReference>
<dbReference type="STRING" id="243090.RB1501"/>
<dbReference type="EnsemblBacteria" id="CAD72126">
    <property type="protein sequence ID" value="CAD72126"/>
    <property type="gene ID" value="RB1501"/>
</dbReference>